<evidence type="ECO:0000256" key="3">
    <source>
        <dbReference type="ARBA" id="ARBA00022490"/>
    </source>
</evidence>
<feature type="binding site" evidence="7">
    <location>
        <position position="9"/>
    </location>
    <ligand>
        <name>a divalent metal cation</name>
        <dbReference type="ChEBI" id="CHEBI:60240"/>
    </ligand>
</feature>
<name>A0A212L4Y5_9BACT</name>
<dbReference type="NCBIfam" id="NF001490">
    <property type="entry name" value="PRK00346.1-4"/>
    <property type="match status" value="1"/>
</dbReference>
<comment type="function">
    <text evidence="7">Nucleotidase that shows phosphatase activity on nucleoside 5'-monophosphates.</text>
</comment>
<feature type="domain" description="Survival protein SurE-like phosphatase/nucleotidase" evidence="8">
    <location>
        <begin position="3"/>
        <end position="192"/>
    </location>
</feature>
<evidence type="ECO:0000313" key="9">
    <source>
        <dbReference type="EMBL" id="SCM72623.1"/>
    </source>
</evidence>
<keyword evidence="6 7" id="KW-0378">Hydrolase</keyword>
<keyword evidence="5 7" id="KW-0547">Nucleotide-binding</keyword>
<dbReference type="InterPro" id="IPR030048">
    <property type="entry name" value="SurE"/>
</dbReference>
<comment type="subcellular location">
    <subcellularLocation>
        <location evidence="7">Cytoplasm</location>
    </subcellularLocation>
</comment>
<dbReference type="AlphaFoldDB" id="A0A212L4Y5"/>
<dbReference type="GO" id="GO:0005737">
    <property type="term" value="C:cytoplasm"/>
    <property type="evidence" value="ECO:0007669"/>
    <property type="project" value="UniProtKB-SubCell"/>
</dbReference>
<evidence type="ECO:0000256" key="1">
    <source>
        <dbReference type="ARBA" id="ARBA00000815"/>
    </source>
</evidence>
<dbReference type="NCBIfam" id="TIGR00087">
    <property type="entry name" value="surE"/>
    <property type="match status" value="1"/>
</dbReference>
<keyword evidence="3 7" id="KW-0963">Cytoplasm</keyword>
<feature type="binding site" evidence="7">
    <location>
        <position position="40"/>
    </location>
    <ligand>
        <name>a divalent metal cation</name>
        <dbReference type="ChEBI" id="CHEBI:60240"/>
    </ligand>
</feature>
<comment type="catalytic activity">
    <reaction evidence="1 7">
        <text>a ribonucleoside 5'-phosphate + H2O = a ribonucleoside + phosphate</text>
        <dbReference type="Rhea" id="RHEA:12484"/>
        <dbReference type="ChEBI" id="CHEBI:15377"/>
        <dbReference type="ChEBI" id="CHEBI:18254"/>
        <dbReference type="ChEBI" id="CHEBI:43474"/>
        <dbReference type="ChEBI" id="CHEBI:58043"/>
        <dbReference type="EC" id="3.1.3.5"/>
    </reaction>
</comment>
<protein>
    <recommendedName>
        <fullName evidence="7">5'-nucleotidase SurE</fullName>
        <ecNumber evidence="7">3.1.3.5</ecNumber>
    </recommendedName>
    <alternativeName>
        <fullName evidence="7">Nucleoside 5'-monophosphate phosphohydrolase</fullName>
    </alternativeName>
</protein>
<dbReference type="SUPFAM" id="SSF64167">
    <property type="entry name" value="SurE-like"/>
    <property type="match status" value="1"/>
</dbReference>
<accession>A0A212L4Y5</accession>
<dbReference type="GO" id="GO:0008253">
    <property type="term" value="F:5'-nucleotidase activity"/>
    <property type="evidence" value="ECO:0007669"/>
    <property type="project" value="UniProtKB-UniRule"/>
</dbReference>
<feature type="binding site" evidence="7">
    <location>
        <position position="8"/>
    </location>
    <ligand>
        <name>a divalent metal cation</name>
        <dbReference type="ChEBI" id="CHEBI:60240"/>
    </ligand>
</feature>
<dbReference type="EC" id="3.1.3.5" evidence="7"/>
<dbReference type="PANTHER" id="PTHR30457:SF12">
    <property type="entry name" value="5'_3'-NUCLEOTIDASE SURE"/>
    <property type="match status" value="1"/>
</dbReference>
<evidence type="ECO:0000256" key="6">
    <source>
        <dbReference type="ARBA" id="ARBA00022801"/>
    </source>
</evidence>
<sequence length="255" mass="27940">MNVLLTNDDGIRARGLRALYAALMEAGHTVFVVAPMRQQSGVGHSLTVFEPVRAMVIEEPGFTGTGVFGTPTDCVKLALGRLLPQRPDLVMSGINAGANVGPDILYSGTVGAATEAAHEELPSMAVSHDSFSHNTGPDVDLMPQARHAVALASRINWAEVGRRRVINVNYPACPLEEARELRVCPQTSAVWKNVYLEREDPRGVPYWWLEGEIPMESIEPDSDKDLLNRGHITMTPLNFEFTDHRGMRALTKMGL</sequence>
<dbReference type="Gene3D" id="3.40.1210.10">
    <property type="entry name" value="Survival protein SurE-like phosphatase/nucleotidase"/>
    <property type="match status" value="1"/>
</dbReference>
<evidence type="ECO:0000256" key="2">
    <source>
        <dbReference type="ARBA" id="ARBA00011062"/>
    </source>
</evidence>
<proteinExistence type="inferred from homology"/>
<evidence type="ECO:0000256" key="4">
    <source>
        <dbReference type="ARBA" id="ARBA00022723"/>
    </source>
</evidence>
<feature type="binding site" evidence="7">
    <location>
        <position position="95"/>
    </location>
    <ligand>
        <name>a divalent metal cation</name>
        <dbReference type="ChEBI" id="CHEBI:60240"/>
    </ligand>
</feature>
<comment type="cofactor">
    <cofactor evidence="7">
        <name>a divalent metal cation</name>
        <dbReference type="ChEBI" id="CHEBI:60240"/>
    </cofactor>
    <text evidence="7">Binds 1 divalent metal cation per subunit.</text>
</comment>
<evidence type="ECO:0000256" key="5">
    <source>
        <dbReference type="ARBA" id="ARBA00022741"/>
    </source>
</evidence>
<gene>
    <name evidence="7 9" type="primary">surE</name>
    <name evidence="9" type="ORF">KL86DES1_20738</name>
</gene>
<organism evidence="9">
    <name type="scientific">uncultured Desulfovibrio sp</name>
    <dbReference type="NCBI Taxonomy" id="167968"/>
    <lineage>
        <taxon>Bacteria</taxon>
        <taxon>Pseudomonadati</taxon>
        <taxon>Thermodesulfobacteriota</taxon>
        <taxon>Desulfovibrionia</taxon>
        <taxon>Desulfovibrionales</taxon>
        <taxon>Desulfovibrionaceae</taxon>
        <taxon>Desulfovibrio</taxon>
        <taxon>environmental samples</taxon>
    </lineage>
</organism>
<dbReference type="InterPro" id="IPR036523">
    <property type="entry name" value="SurE-like_sf"/>
</dbReference>
<dbReference type="EMBL" id="FMJC01000002">
    <property type="protein sequence ID" value="SCM72623.1"/>
    <property type="molecule type" value="Genomic_DNA"/>
</dbReference>
<dbReference type="GO" id="GO:0008254">
    <property type="term" value="F:3'-nucleotidase activity"/>
    <property type="evidence" value="ECO:0007669"/>
    <property type="project" value="TreeGrafter"/>
</dbReference>
<dbReference type="PANTHER" id="PTHR30457">
    <property type="entry name" value="5'-NUCLEOTIDASE SURE"/>
    <property type="match status" value="1"/>
</dbReference>
<dbReference type="GO" id="GO:0000166">
    <property type="term" value="F:nucleotide binding"/>
    <property type="evidence" value="ECO:0007669"/>
    <property type="project" value="UniProtKB-KW"/>
</dbReference>
<dbReference type="GO" id="GO:0046872">
    <property type="term" value="F:metal ion binding"/>
    <property type="evidence" value="ECO:0007669"/>
    <property type="project" value="UniProtKB-UniRule"/>
</dbReference>
<dbReference type="GO" id="GO:0004309">
    <property type="term" value="F:exopolyphosphatase activity"/>
    <property type="evidence" value="ECO:0007669"/>
    <property type="project" value="TreeGrafter"/>
</dbReference>
<reference evidence="9" key="1">
    <citation type="submission" date="2016-08" db="EMBL/GenBank/DDBJ databases">
        <authorList>
            <person name="Seilhamer J.J."/>
        </authorList>
    </citation>
    <scope>NUCLEOTIDE SEQUENCE</scope>
    <source>
        <strain evidence="9">86-1</strain>
    </source>
</reference>
<dbReference type="HAMAP" id="MF_00060">
    <property type="entry name" value="SurE"/>
    <property type="match status" value="1"/>
</dbReference>
<keyword evidence="4 7" id="KW-0479">Metal-binding</keyword>
<dbReference type="RefSeq" id="WP_179980299.1">
    <property type="nucleotide sequence ID" value="NZ_LT608333.1"/>
</dbReference>
<comment type="similarity">
    <text evidence="2 7">Belongs to the SurE nucleotidase family.</text>
</comment>
<dbReference type="Pfam" id="PF01975">
    <property type="entry name" value="SurE"/>
    <property type="match status" value="1"/>
</dbReference>
<dbReference type="InterPro" id="IPR002828">
    <property type="entry name" value="SurE-like_Pase/nucleotidase"/>
</dbReference>
<evidence type="ECO:0000259" key="8">
    <source>
        <dbReference type="Pfam" id="PF01975"/>
    </source>
</evidence>
<evidence type="ECO:0000256" key="7">
    <source>
        <dbReference type="HAMAP-Rule" id="MF_00060"/>
    </source>
</evidence>